<gene>
    <name evidence="5" type="ORF">RDWZM_009905</name>
</gene>
<dbReference type="PANTHER" id="PTHR43798">
    <property type="entry name" value="MONOACYLGLYCEROL LIPASE"/>
    <property type="match status" value="1"/>
</dbReference>
<dbReference type="Gene3D" id="3.40.50.1820">
    <property type="entry name" value="alpha/beta hydrolase"/>
    <property type="match status" value="1"/>
</dbReference>
<sequence length="332" mass="38737">MSDTVHQHQMQSQWQPPAQQQQQQQQQIDIGELKIPTSFGHLSAKTWGIDEPNRLHILAVHGWSDNAGTFDRLIPLLPLKKLYVVAIDLPGHGSSCHLPPGSIYTDLIWAIYLKHTLDHLEWKHNVTIMAHSMGACASLELSVLFPEMVSNLIMFDSIKPRVFPSERISLEMATNIETICHAQMNRFSTRSTMYFDMERAIDLIIETHTNGRLDRRSARCLMERAVETNRDGRFRFKRDARLNYPINRKMNADRMLTYLSNIRCRLMIIRARGRHHTLRCEHDTQFIQMYHKSCDDFQFIEVDGDHYVHLTQPENVVEHVCQFIRPLLDQLD</sequence>
<evidence type="ECO:0000313" key="5">
    <source>
        <dbReference type="EMBL" id="KAJ6215405.1"/>
    </source>
</evidence>
<accession>A0A9Q0M0P5</accession>
<feature type="region of interest" description="Disordered" evidence="3">
    <location>
        <begin position="1"/>
        <end position="27"/>
    </location>
</feature>
<evidence type="ECO:0000313" key="6">
    <source>
        <dbReference type="Proteomes" id="UP001142055"/>
    </source>
</evidence>
<dbReference type="PANTHER" id="PTHR43798:SF14">
    <property type="entry name" value="SERINE HYDROLASE-LIKE PROTEIN DDB_G0286239"/>
    <property type="match status" value="1"/>
</dbReference>
<feature type="compositionally biased region" description="Low complexity" evidence="3">
    <location>
        <begin position="7"/>
        <end position="27"/>
    </location>
</feature>
<keyword evidence="6" id="KW-1185">Reference proteome</keyword>
<dbReference type="EMBL" id="JAPWDV010000004">
    <property type="protein sequence ID" value="KAJ6215405.1"/>
    <property type="molecule type" value="Genomic_DNA"/>
</dbReference>
<dbReference type="InterPro" id="IPR029058">
    <property type="entry name" value="AB_hydrolase_fold"/>
</dbReference>
<evidence type="ECO:0000256" key="1">
    <source>
        <dbReference type="ARBA" id="ARBA00008645"/>
    </source>
</evidence>
<dbReference type="Proteomes" id="UP001142055">
    <property type="component" value="Chromosome 4"/>
</dbReference>
<dbReference type="OMA" id="SAQNMEK"/>
<keyword evidence="2" id="KW-0378">Hydrolase</keyword>
<name>A0A9Q0M0P5_BLOTA</name>
<dbReference type="SUPFAM" id="SSF53474">
    <property type="entry name" value="alpha/beta-Hydrolases"/>
    <property type="match status" value="1"/>
</dbReference>
<dbReference type="GO" id="GO:0016787">
    <property type="term" value="F:hydrolase activity"/>
    <property type="evidence" value="ECO:0007669"/>
    <property type="project" value="UniProtKB-KW"/>
</dbReference>
<evidence type="ECO:0000256" key="3">
    <source>
        <dbReference type="SAM" id="MobiDB-lite"/>
    </source>
</evidence>
<dbReference type="Pfam" id="PF12697">
    <property type="entry name" value="Abhydrolase_6"/>
    <property type="match status" value="1"/>
</dbReference>
<organism evidence="5 6">
    <name type="scientific">Blomia tropicalis</name>
    <name type="common">Mite</name>
    <dbReference type="NCBI Taxonomy" id="40697"/>
    <lineage>
        <taxon>Eukaryota</taxon>
        <taxon>Metazoa</taxon>
        <taxon>Ecdysozoa</taxon>
        <taxon>Arthropoda</taxon>
        <taxon>Chelicerata</taxon>
        <taxon>Arachnida</taxon>
        <taxon>Acari</taxon>
        <taxon>Acariformes</taxon>
        <taxon>Sarcoptiformes</taxon>
        <taxon>Astigmata</taxon>
        <taxon>Glycyphagoidea</taxon>
        <taxon>Echimyopodidae</taxon>
        <taxon>Blomia</taxon>
    </lineage>
</organism>
<comment type="caution">
    <text evidence="5">The sequence shown here is derived from an EMBL/GenBank/DDBJ whole genome shotgun (WGS) entry which is preliminary data.</text>
</comment>
<proteinExistence type="inferred from homology"/>
<evidence type="ECO:0000259" key="4">
    <source>
        <dbReference type="Pfam" id="PF12697"/>
    </source>
</evidence>
<evidence type="ECO:0000256" key="2">
    <source>
        <dbReference type="ARBA" id="ARBA00022801"/>
    </source>
</evidence>
<feature type="domain" description="AB hydrolase-1" evidence="4">
    <location>
        <begin position="57"/>
        <end position="318"/>
    </location>
</feature>
<dbReference type="GO" id="GO:0016020">
    <property type="term" value="C:membrane"/>
    <property type="evidence" value="ECO:0007669"/>
    <property type="project" value="TreeGrafter"/>
</dbReference>
<dbReference type="InterPro" id="IPR000073">
    <property type="entry name" value="AB_hydrolase_1"/>
</dbReference>
<dbReference type="AlphaFoldDB" id="A0A9Q0M0P5"/>
<comment type="similarity">
    <text evidence="1">Belongs to the AB hydrolase superfamily.</text>
</comment>
<protein>
    <recommendedName>
        <fullName evidence="4">AB hydrolase-1 domain-containing protein</fullName>
    </recommendedName>
</protein>
<reference evidence="5" key="1">
    <citation type="submission" date="2022-12" db="EMBL/GenBank/DDBJ databases">
        <title>Genome assemblies of Blomia tropicalis.</title>
        <authorList>
            <person name="Cui Y."/>
        </authorList>
    </citation>
    <scope>NUCLEOTIDE SEQUENCE</scope>
    <source>
        <tissue evidence="5">Adult mites</tissue>
    </source>
</reference>
<dbReference type="InterPro" id="IPR050266">
    <property type="entry name" value="AB_hydrolase_sf"/>
</dbReference>